<feature type="compositionally biased region" description="Basic and acidic residues" evidence="1">
    <location>
        <begin position="123"/>
        <end position="135"/>
    </location>
</feature>
<protein>
    <submittedName>
        <fullName evidence="3">Unannotated protein</fullName>
    </submittedName>
</protein>
<dbReference type="InterPro" id="IPR021401">
    <property type="entry name" value="DUF3040"/>
</dbReference>
<feature type="transmembrane region" description="Helical" evidence="2">
    <location>
        <begin position="69"/>
        <end position="86"/>
    </location>
</feature>
<evidence type="ECO:0000256" key="2">
    <source>
        <dbReference type="SAM" id="Phobius"/>
    </source>
</evidence>
<feature type="region of interest" description="Disordered" evidence="1">
    <location>
        <begin position="91"/>
        <end position="135"/>
    </location>
</feature>
<keyword evidence="2" id="KW-0472">Membrane</keyword>
<organism evidence="3">
    <name type="scientific">freshwater metagenome</name>
    <dbReference type="NCBI Taxonomy" id="449393"/>
    <lineage>
        <taxon>unclassified sequences</taxon>
        <taxon>metagenomes</taxon>
        <taxon>ecological metagenomes</taxon>
    </lineage>
</organism>
<dbReference type="EMBL" id="CAFBNF010000045">
    <property type="protein sequence ID" value="CAB4937072.1"/>
    <property type="molecule type" value="Genomic_DNA"/>
</dbReference>
<name>A0A6J7J3D9_9ZZZZ</name>
<evidence type="ECO:0000256" key="1">
    <source>
        <dbReference type="SAM" id="MobiDB-lite"/>
    </source>
</evidence>
<keyword evidence="2" id="KW-0812">Transmembrane</keyword>
<reference evidence="3" key="1">
    <citation type="submission" date="2020-05" db="EMBL/GenBank/DDBJ databases">
        <authorList>
            <person name="Chiriac C."/>
            <person name="Salcher M."/>
            <person name="Ghai R."/>
            <person name="Kavagutti S V."/>
        </authorList>
    </citation>
    <scope>NUCLEOTIDE SEQUENCE</scope>
</reference>
<keyword evidence="2" id="KW-1133">Transmembrane helix</keyword>
<gene>
    <name evidence="3" type="ORF">UFOPK3773_00604</name>
</gene>
<evidence type="ECO:0000313" key="3">
    <source>
        <dbReference type="EMBL" id="CAB4937072.1"/>
    </source>
</evidence>
<feature type="transmembrane region" description="Helical" evidence="2">
    <location>
        <begin position="42"/>
        <end position="63"/>
    </location>
</feature>
<dbReference type="AlphaFoldDB" id="A0A6J7J3D9"/>
<sequence>MPLSEHEQRLLEQMERALYAEDPKFASTLRDGSGRRGNRRHAALGVLAFLIGTALLVTGAAIAQELVGVLGFVLMLGGALLVVRAMRAPAPEAEAEANASDTDATGGSAPSGGKKQSGGFMNRVEDRWNRRRDEQ</sequence>
<dbReference type="Pfam" id="PF11239">
    <property type="entry name" value="DUF3040"/>
    <property type="match status" value="1"/>
</dbReference>
<accession>A0A6J7J3D9</accession>
<proteinExistence type="predicted"/>